<feature type="region of interest" description="Disordered" evidence="1">
    <location>
        <begin position="1"/>
        <end position="21"/>
    </location>
</feature>
<sequence>MVSAATQRAKAPATVPHPSGTPVKKAVSLVAILAVLTAAGPLAIDMYVPGFPEMKDSLHASSSAIQLTMTAILAGLVSDS</sequence>
<evidence type="ECO:0000256" key="2">
    <source>
        <dbReference type="SAM" id="Phobius"/>
    </source>
</evidence>
<dbReference type="Gene3D" id="1.20.1720.10">
    <property type="entry name" value="Multidrug resistance protein D"/>
    <property type="match status" value="1"/>
</dbReference>
<organism evidence="3 4">
    <name type="scientific">Streptomyces aureus</name>
    <dbReference type="NCBI Taxonomy" id="193461"/>
    <lineage>
        <taxon>Bacteria</taxon>
        <taxon>Bacillati</taxon>
        <taxon>Actinomycetota</taxon>
        <taxon>Actinomycetes</taxon>
        <taxon>Kitasatosporales</taxon>
        <taxon>Streptomycetaceae</taxon>
        <taxon>Streptomyces</taxon>
    </lineage>
</organism>
<keyword evidence="2" id="KW-1133">Transmembrane helix</keyword>
<evidence type="ECO:0000313" key="4">
    <source>
        <dbReference type="Proteomes" id="UP001571476"/>
    </source>
</evidence>
<keyword evidence="2" id="KW-0472">Membrane</keyword>
<dbReference type="EMBL" id="JBGOSP010000017">
    <property type="protein sequence ID" value="MFA3840527.1"/>
    <property type="molecule type" value="Genomic_DNA"/>
</dbReference>
<proteinExistence type="predicted"/>
<accession>A0ABV4SRW2</accession>
<dbReference type="Proteomes" id="UP001571476">
    <property type="component" value="Unassembled WGS sequence"/>
</dbReference>
<evidence type="ECO:0000256" key="1">
    <source>
        <dbReference type="SAM" id="MobiDB-lite"/>
    </source>
</evidence>
<protein>
    <submittedName>
        <fullName evidence="3">Uncharacterized protein</fullName>
    </submittedName>
</protein>
<reference evidence="3 4" key="1">
    <citation type="submission" date="2024-08" db="EMBL/GenBank/DDBJ databases">
        <title>Genome sequence of Streptomyces aureus CACIA-1.46HGO.</title>
        <authorList>
            <person name="Evangelista-Martinez Z."/>
        </authorList>
    </citation>
    <scope>NUCLEOTIDE SEQUENCE [LARGE SCALE GENOMIC DNA]</scope>
    <source>
        <strain evidence="3 4">CACIA-1.46HGO</strain>
    </source>
</reference>
<feature type="transmembrane region" description="Helical" evidence="2">
    <location>
        <begin position="26"/>
        <end position="48"/>
    </location>
</feature>
<keyword evidence="4" id="KW-1185">Reference proteome</keyword>
<name>A0ABV4SRW2_9ACTN</name>
<dbReference type="RefSeq" id="WP_372565058.1">
    <property type="nucleotide sequence ID" value="NZ_JBGOSP010000017.1"/>
</dbReference>
<keyword evidence="2" id="KW-0812">Transmembrane</keyword>
<gene>
    <name evidence="3" type="ORF">ACEG43_30790</name>
</gene>
<comment type="caution">
    <text evidence="3">The sequence shown here is derived from an EMBL/GenBank/DDBJ whole genome shotgun (WGS) entry which is preliminary data.</text>
</comment>
<evidence type="ECO:0000313" key="3">
    <source>
        <dbReference type="EMBL" id="MFA3840527.1"/>
    </source>
</evidence>